<sequence>MNFLQLHPNIRIRIVTSFLTRLVGMMIFPFMAIYFSARLGQALTGVLLSLTICAQILLGFYGGYLADRWGRKKVMAYGQGAQCVAFVVMTIANSPWLDSAWLTFAMMLLQSASNGMISPAADAMLIDVSTRENRPFMYSINYWASNLSIAIGSILGGLLFATHRFELLLVLTLVSLFTLYMIVVRMQESFFPQNDGAARVSFAGTRVILDVMRSYRHVLTDRLFLLFSLGGLFLFSLEFQTANYVAVRLAQEFPVQHIRLFDWFALELTGVKMFSLIQVENTILVVLLSLFITRLIQHGKEASSMYAGGLLYISGYAVILYSNSLVIIMAAALIATLGELIHVPTRQTYLAQIVRDDARSSYMAVNGLVLQGAKIMGAVGITLGAILPSYLMALLFFLLGVAGLLIVRHVVSQLEHTRFPLAHAKEAAR</sequence>
<keyword evidence="2" id="KW-0813">Transport</keyword>
<evidence type="ECO:0000313" key="9">
    <source>
        <dbReference type="EMBL" id="GED25678.1"/>
    </source>
</evidence>
<organism evidence="10 11">
    <name type="scientific">Brevibacillus agri</name>
    <dbReference type="NCBI Taxonomy" id="51101"/>
    <lineage>
        <taxon>Bacteria</taxon>
        <taxon>Bacillati</taxon>
        <taxon>Bacillota</taxon>
        <taxon>Bacilli</taxon>
        <taxon>Bacillales</taxon>
        <taxon>Paenibacillaceae</taxon>
        <taxon>Brevibacillus</taxon>
    </lineage>
</organism>
<evidence type="ECO:0000256" key="2">
    <source>
        <dbReference type="ARBA" id="ARBA00022448"/>
    </source>
</evidence>
<dbReference type="GO" id="GO:0005886">
    <property type="term" value="C:plasma membrane"/>
    <property type="evidence" value="ECO:0007669"/>
    <property type="project" value="UniProtKB-SubCell"/>
</dbReference>
<dbReference type="PANTHER" id="PTHR23517">
    <property type="entry name" value="RESISTANCE PROTEIN MDTM, PUTATIVE-RELATED-RELATED"/>
    <property type="match status" value="1"/>
</dbReference>
<dbReference type="SUPFAM" id="SSF103473">
    <property type="entry name" value="MFS general substrate transporter"/>
    <property type="match status" value="1"/>
</dbReference>
<feature type="transmembrane region" description="Helical" evidence="7">
    <location>
        <begin position="393"/>
        <end position="411"/>
    </location>
</feature>
<feature type="transmembrane region" description="Helical" evidence="7">
    <location>
        <begin position="327"/>
        <end position="343"/>
    </location>
</feature>
<comment type="subcellular location">
    <subcellularLocation>
        <location evidence="1">Cell membrane</location>
        <topology evidence="1">Multi-pass membrane protein</topology>
    </subcellularLocation>
</comment>
<feature type="transmembrane region" description="Helical" evidence="7">
    <location>
        <begin position="42"/>
        <end position="62"/>
    </location>
</feature>
<dbReference type="Gene3D" id="1.20.1250.20">
    <property type="entry name" value="MFS general substrate transporter like domains"/>
    <property type="match status" value="1"/>
</dbReference>
<name>A0A3M8AXP7_9BACL</name>
<feature type="transmembrane region" description="Helical" evidence="7">
    <location>
        <begin position="304"/>
        <end position="321"/>
    </location>
</feature>
<evidence type="ECO:0000256" key="3">
    <source>
        <dbReference type="ARBA" id="ARBA00022475"/>
    </source>
</evidence>
<dbReference type="EMBL" id="RHHN01000030">
    <property type="protein sequence ID" value="RNB55991.1"/>
    <property type="molecule type" value="Genomic_DNA"/>
</dbReference>
<keyword evidence="12" id="KW-1185">Reference proteome</keyword>
<feature type="transmembrane region" description="Helical" evidence="7">
    <location>
        <begin position="223"/>
        <end position="246"/>
    </location>
</feature>
<keyword evidence="3" id="KW-1003">Cell membrane</keyword>
<keyword evidence="4 7" id="KW-0812">Transmembrane</keyword>
<accession>A0A3M8AXP7</accession>
<evidence type="ECO:0000313" key="10">
    <source>
        <dbReference type="EMBL" id="RNB55991.1"/>
    </source>
</evidence>
<dbReference type="GO" id="GO:0022857">
    <property type="term" value="F:transmembrane transporter activity"/>
    <property type="evidence" value="ECO:0007669"/>
    <property type="project" value="InterPro"/>
</dbReference>
<dbReference type="InterPro" id="IPR050171">
    <property type="entry name" value="MFS_Transporters"/>
</dbReference>
<evidence type="ECO:0000256" key="6">
    <source>
        <dbReference type="ARBA" id="ARBA00023136"/>
    </source>
</evidence>
<dbReference type="InterPro" id="IPR005829">
    <property type="entry name" value="Sugar_transporter_CS"/>
</dbReference>
<dbReference type="InterPro" id="IPR020846">
    <property type="entry name" value="MFS_dom"/>
</dbReference>
<feature type="domain" description="Major facilitator superfamily (MFS) profile" evidence="8">
    <location>
        <begin position="1"/>
        <end position="418"/>
    </location>
</feature>
<evidence type="ECO:0000256" key="1">
    <source>
        <dbReference type="ARBA" id="ARBA00004651"/>
    </source>
</evidence>
<dbReference type="Proteomes" id="UP000276178">
    <property type="component" value="Unassembled WGS sequence"/>
</dbReference>
<feature type="transmembrane region" description="Helical" evidence="7">
    <location>
        <begin position="167"/>
        <end position="184"/>
    </location>
</feature>
<dbReference type="OrthoDB" id="9793283at2"/>
<dbReference type="GeneID" id="82809136"/>
<dbReference type="InterPro" id="IPR011701">
    <property type="entry name" value="MFS"/>
</dbReference>
<feature type="transmembrane region" description="Helical" evidence="7">
    <location>
        <begin position="273"/>
        <end position="292"/>
    </location>
</feature>
<comment type="caution">
    <text evidence="10">The sequence shown here is derived from an EMBL/GenBank/DDBJ whole genome shotgun (WGS) entry which is preliminary data.</text>
</comment>
<keyword evidence="5 7" id="KW-1133">Transmembrane helix</keyword>
<evidence type="ECO:0000256" key="4">
    <source>
        <dbReference type="ARBA" id="ARBA00022692"/>
    </source>
</evidence>
<gene>
    <name evidence="9" type="primary">emrB_3</name>
    <name evidence="9" type="ORF">BAG01nite_17800</name>
    <name evidence="10" type="ORF">EB820_10145</name>
</gene>
<protein>
    <submittedName>
        <fullName evidence="10">MFS transporter</fullName>
    </submittedName>
</protein>
<dbReference type="Pfam" id="PF07690">
    <property type="entry name" value="MFS_1"/>
    <property type="match status" value="1"/>
</dbReference>
<dbReference type="AlphaFoldDB" id="A0A3M8AXP7"/>
<dbReference type="PROSITE" id="PS50850">
    <property type="entry name" value="MFS"/>
    <property type="match status" value="1"/>
</dbReference>
<feature type="transmembrane region" description="Helical" evidence="7">
    <location>
        <begin position="364"/>
        <end position="387"/>
    </location>
</feature>
<proteinExistence type="predicted"/>
<dbReference type="PANTHER" id="PTHR23517:SF3">
    <property type="entry name" value="INTEGRAL MEMBRANE TRANSPORT PROTEIN"/>
    <property type="match status" value="1"/>
</dbReference>
<dbReference type="EMBL" id="BJOD01000015">
    <property type="protein sequence ID" value="GED25678.1"/>
    <property type="molecule type" value="Genomic_DNA"/>
</dbReference>
<evidence type="ECO:0000313" key="11">
    <source>
        <dbReference type="Proteomes" id="UP000276178"/>
    </source>
</evidence>
<dbReference type="RefSeq" id="WP_026556968.1">
    <property type="nucleotide sequence ID" value="NZ_BJOD01000015.1"/>
</dbReference>
<dbReference type="Proteomes" id="UP000317180">
    <property type="component" value="Unassembled WGS sequence"/>
</dbReference>
<evidence type="ECO:0000256" key="7">
    <source>
        <dbReference type="SAM" id="Phobius"/>
    </source>
</evidence>
<feature type="transmembrane region" description="Helical" evidence="7">
    <location>
        <begin position="12"/>
        <end position="36"/>
    </location>
</feature>
<evidence type="ECO:0000313" key="12">
    <source>
        <dbReference type="Proteomes" id="UP000317180"/>
    </source>
</evidence>
<evidence type="ECO:0000256" key="5">
    <source>
        <dbReference type="ARBA" id="ARBA00022989"/>
    </source>
</evidence>
<dbReference type="InterPro" id="IPR036259">
    <property type="entry name" value="MFS_trans_sf"/>
</dbReference>
<reference evidence="10 11" key="1">
    <citation type="submission" date="2018-10" db="EMBL/GenBank/DDBJ databases">
        <title>Phylogenomics of Brevibacillus.</title>
        <authorList>
            <person name="Dunlap C."/>
        </authorList>
    </citation>
    <scope>NUCLEOTIDE SEQUENCE [LARGE SCALE GENOMIC DNA]</scope>
    <source>
        <strain evidence="10 11">NRRL NRS 1219</strain>
    </source>
</reference>
<dbReference type="PROSITE" id="PS00216">
    <property type="entry name" value="SUGAR_TRANSPORT_1"/>
    <property type="match status" value="1"/>
</dbReference>
<evidence type="ECO:0000259" key="8">
    <source>
        <dbReference type="PROSITE" id="PS50850"/>
    </source>
</evidence>
<feature type="transmembrane region" description="Helical" evidence="7">
    <location>
        <begin position="142"/>
        <end position="161"/>
    </location>
</feature>
<keyword evidence="6 7" id="KW-0472">Membrane</keyword>
<reference evidence="9 12" key="2">
    <citation type="submission" date="2019-06" db="EMBL/GenBank/DDBJ databases">
        <title>Whole genome shotgun sequence of Brevibacillus agri NBRC 15538.</title>
        <authorList>
            <person name="Hosoyama A."/>
            <person name="Uohara A."/>
            <person name="Ohji S."/>
            <person name="Ichikawa N."/>
        </authorList>
    </citation>
    <scope>NUCLEOTIDE SEQUENCE [LARGE SCALE GENOMIC DNA]</scope>
    <source>
        <strain evidence="9 12">NBRC 15538</strain>
    </source>
</reference>